<reference evidence="7 8" key="1">
    <citation type="submission" date="2024-11" db="EMBL/GenBank/DDBJ databases">
        <title>Adaptive evolution of stress response genes in parasites aligns with host niche diversity.</title>
        <authorList>
            <person name="Hahn C."/>
            <person name="Resl P."/>
        </authorList>
    </citation>
    <scope>NUCLEOTIDE SEQUENCE [LARGE SCALE GENOMIC DNA]</scope>
    <source>
        <strain evidence="7">EGGRZ-B1_66</strain>
        <tissue evidence="7">Body</tissue>
    </source>
</reference>
<evidence type="ECO:0000256" key="3">
    <source>
        <dbReference type="ARBA" id="ARBA00022833"/>
    </source>
</evidence>
<gene>
    <name evidence="7" type="ORF">Ciccas_003791</name>
</gene>
<dbReference type="GO" id="GO:0008270">
    <property type="term" value="F:zinc ion binding"/>
    <property type="evidence" value="ECO:0007669"/>
    <property type="project" value="UniProtKB-KW"/>
</dbReference>
<dbReference type="InterPro" id="IPR001841">
    <property type="entry name" value="Znf_RING"/>
</dbReference>
<dbReference type="SUPFAM" id="SSF57850">
    <property type="entry name" value="RING/U-box"/>
    <property type="match status" value="1"/>
</dbReference>
<dbReference type="PROSITE" id="PS50089">
    <property type="entry name" value="ZF_RING_2"/>
    <property type="match status" value="1"/>
</dbReference>
<keyword evidence="8" id="KW-1185">Reference proteome</keyword>
<dbReference type="AlphaFoldDB" id="A0ABD2QDD5"/>
<dbReference type="Gene3D" id="3.30.40.10">
    <property type="entry name" value="Zinc/RING finger domain, C3HC4 (zinc finger)"/>
    <property type="match status" value="1"/>
</dbReference>
<feature type="compositionally biased region" description="Polar residues" evidence="5">
    <location>
        <begin position="390"/>
        <end position="409"/>
    </location>
</feature>
<sequence length="454" mass="51555">MCYFYELIRLCFCGQRSNPRYGSRREYRENNSQHAALQHNSAQSSRELDPLFYITPGDPRPMSQLTESEIMEVALRMDVIANLPCATFEEPKREKHSECIVCMCEYAVGENLRYLPCLHAFHRTCIDDWLMRSLSCPSCLQAIKPQSIYAYGKKQPSSRKKNSNHQTSMSEEVESNNSQRADSRRSSAHPHRSKSQNQRFATETNSSARSSTGKQRKRRSHQQQHRGCSARFQYIPPPTQAESRNDPNSFQNTSNTAATATPGEETRNAQVRERPLIHTAPDRNHTRQEKDGWRPTTKRRATYVGDINHRSGSSSKPGLGNNCPSSRSISVRVSVGCTSAKPEKRQKTPSHKQQQQQQYQQQNNAKIPQQQQQHRVSKNQQHRKREVKEANSSTDTLPSATTSVESSYSVDEPTKKEESLAPLLIYCEPKDALDCIGPASNCTAMTLRAEHEAD</sequence>
<dbReference type="EMBL" id="JBJKFK010000367">
    <property type="protein sequence ID" value="KAL3317549.1"/>
    <property type="molecule type" value="Genomic_DNA"/>
</dbReference>
<keyword evidence="2 4" id="KW-0863">Zinc-finger</keyword>
<dbReference type="CDD" id="cd16468">
    <property type="entry name" value="RING-H2_RNF11"/>
    <property type="match status" value="1"/>
</dbReference>
<evidence type="ECO:0000313" key="8">
    <source>
        <dbReference type="Proteomes" id="UP001626550"/>
    </source>
</evidence>
<dbReference type="SMART" id="SM00184">
    <property type="entry name" value="RING"/>
    <property type="match status" value="1"/>
</dbReference>
<feature type="region of interest" description="Disordered" evidence="5">
    <location>
        <begin position="151"/>
        <end position="415"/>
    </location>
</feature>
<dbReference type="InterPro" id="IPR013083">
    <property type="entry name" value="Znf_RING/FYVE/PHD"/>
</dbReference>
<keyword evidence="1" id="KW-0479">Metal-binding</keyword>
<feature type="compositionally biased region" description="Low complexity" evidence="5">
    <location>
        <begin position="325"/>
        <end position="335"/>
    </location>
</feature>
<evidence type="ECO:0000256" key="4">
    <source>
        <dbReference type="PROSITE-ProRule" id="PRU00175"/>
    </source>
</evidence>
<dbReference type="PANTHER" id="PTHR46359:SF2">
    <property type="entry name" value="GEO07743P1"/>
    <property type="match status" value="1"/>
</dbReference>
<evidence type="ECO:0000256" key="1">
    <source>
        <dbReference type="ARBA" id="ARBA00022723"/>
    </source>
</evidence>
<feature type="compositionally biased region" description="Low complexity" evidence="5">
    <location>
        <begin position="353"/>
        <end position="373"/>
    </location>
</feature>
<evidence type="ECO:0000256" key="2">
    <source>
        <dbReference type="ARBA" id="ARBA00022771"/>
    </source>
</evidence>
<feature type="compositionally biased region" description="Polar residues" evidence="5">
    <location>
        <begin position="164"/>
        <end position="180"/>
    </location>
</feature>
<keyword evidence="3" id="KW-0862">Zinc</keyword>
<evidence type="ECO:0000256" key="5">
    <source>
        <dbReference type="SAM" id="MobiDB-lite"/>
    </source>
</evidence>
<feature type="compositionally biased region" description="Basic residues" evidence="5">
    <location>
        <begin position="214"/>
        <end position="224"/>
    </location>
</feature>
<evidence type="ECO:0000259" key="6">
    <source>
        <dbReference type="PROSITE" id="PS50089"/>
    </source>
</evidence>
<proteinExistence type="predicted"/>
<feature type="compositionally biased region" description="Basic residues" evidence="5">
    <location>
        <begin position="375"/>
        <end position="385"/>
    </location>
</feature>
<feature type="domain" description="RING-type" evidence="6">
    <location>
        <begin position="99"/>
        <end position="139"/>
    </location>
</feature>
<feature type="compositionally biased region" description="Polar residues" evidence="5">
    <location>
        <begin position="195"/>
        <end position="213"/>
    </location>
</feature>
<dbReference type="Pfam" id="PF13639">
    <property type="entry name" value="zf-RING_2"/>
    <property type="match status" value="1"/>
</dbReference>
<feature type="compositionally biased region" description="Polar residues" evidence="5">
    <location>
        <begin position="32"/>
        <end position="43"/>
    </location>
</feature>
<feature type="compositionally biased region" description="Polar residues" evidence="5">
    <location>
        <begin position="240"/>
        <end position="259"/>
    </location>
</feature>
<evidence type="ECO:0000313" key="7">
    <source>
        <dbReference type="EMBL" id="KAL3317549.1"/>
    </source>
</evidence>
<dbReference type="InterPro" id="IPR042981">
    <property type="entry name" value="RNF11_RING-H2"/>
</dbReference>
<name>A0ABD2QDD5_9PLAT</name>
<dbReference type="InterPro" id="IPR052804">
    <property type="entry name" value="UEC_component"/>
</dbReference>
<dbReference type="PANTHER" id="PTHR46359">
    <property type="entry name" value="GEO07743P1"/>
    <property type="match status" value="1"/>
</dbReference>
<comment type="caution">
    <text evidence="7">The sequence shown here is derived from an EMBL/GenBank/DDBJ whole genome shotgun (WGS) entry which is preliminary data.</text>
</comment>
<feature type="region of interest" description="Disordered" evidence="5">
    <location>
        <begin position="24"/>
        <end position="43"/>
    </location>
</feature>
<protein>
    <recommendedName>
        <fullName evidence="6">RING-type domain-containing protein</fullName>
    </recommendedName>
</protein>
<feature type="compositionally biased region" description="Basic and acidic residues" evidence="5">
    <location>
        <begin position="264"/>
        <end position="293"/>
    </location>
</feature>
<organism evidence="7 8">
    <name type="scientific">Cichlidogyrus casuarinus</name>
    <dbReference type="NCBI Taxonomy" id="1844966"/>
    <lineage>
        <taxon>Eukaryota</taxon>
        <taxon>Metazoa</taxon>
        <taxon>Spiralia</taxon>
        <taxon>Lophotrochozoa</taxon>
        <taxon>Platyhelminthes</taxon>
        <taxon>Monogenea</taxon>
        <taxon>Monopisthocotylea</taxon>
        <taxon>Dactylogyridea</taxon>
        <taxon>Ancyrocephalidae</taxon>
        <taxon>Cichlidogyrus</taxon>
    </lineage>
</organism>
<dbReference type="Proteomes" id="UP001626550">
    <property type="component" value="Unassembled WGS sequence"/>
</dbReference>
<accession>A0ABD2QDD5</accession>